<evidence type="ECO:0000313" key="4">
    <source>
        <dbReference type="EMBL" id="VVV52086.1"/>
    </source>
</evidence>
<sequence length="342" mass="39528">MSRPVTAGIRAQILLNLEKQSESRCRASRRLAAVEEDAMTSQYNMQGAKGKEPAYPKEASLAHDQGDLEETVNWLVADVATHEEALSFATKTFERLKEEMKLMREQMAELVAMNQSLSNLVKILQDKVAGLRASNQKLLRTNSASNSQERSSRVDVQRPMKYSDSRDARAIDNFLFQVDYYMNLQNVVEEDLKIKTVAMLLEGDAMAWWRRKMLDIENGDCTIRTFDDFRKQLKGYFMPVDAERHAYQLVANLKQTGALRDYIRAYQKVMLDVPMMPEKDKLHWFIIGLQSWAQADVERSNPKTLEQAYVATERLADTQRKSYTDTFKSTKQSDHDCKREEW</sequence>
<protein>
    <recommendedName>
        <fullName evidence="3">Ty3 transposon capsid-like protein domain-containing protein</fullName>
    </recommendedName>
</protein>
<feature type="coiled-coil region" evidence="1">
    <location>
        <begin position="79"/>
        <end position="113"/>
    </location>
</feature>
<evidence type="ECO:0000259" key="3">
    <source>
        <dbReference type="Pfam" id="PF19259"/>
    </source>
</evidence>
<evidence type="ECO:0000256" key="2">
    <source>
        <dbReference type="SAM" id="MobiDB-lite"/>
    </source>
</evidence>
<accession>A0A5K0WI92</accession>
<dbReference type="Pfam" id="PF19259">
    <property type="entry name" value="Ty3_capsid"/>
    <property type="match status" value="1"/>
</dbReference>
<name>A0A5K0WI92_9MAGN</name>
<gene>
    <name evidence="4" type="ORF">NYM_LOCUS2707</name>
</gene>
<organism evidence="4">
    <name type="scientific">Nymphaea colorata</name>
    <name type="common">pocket water lily</name>
    <dbReference type="NCBI Taxonomy" id="210225"/>
    <lineage>
        <taxon>Eukaryota</taxon>
        <taxon>Viridiplantae</taxon>
        <taxon>Streptophyta</taxon>
        <taxon>Embryophyta</taxon>
        <taxon>Tracheophyta</taxon>
        <taxon>Spermatophyta</taxon>
        <taxon>Magnoliopsida</taxon>
        <taxon>Nymphaeales</taxon>
        <taxon>Nymphaeaceae</taxon>
        <taxon>Nymphaea</taxon>
    </lineage>
</organism>
<feature type="compositionally biased region" description="Polar residues" evidence="2">
    <location>
        <begin position="139"/>
        <end position="149"/>
    </location>
</feature>
<dbReference type="AlphaFoldDB" id="A0A5K0WI92"/>
<feature type="compositionally biased region" description="Basic and acidic residues" evidence="2">
    <location>
        <begin position="150"/>
        <end position="159"/>
    </location>
</feature>
<evidence type="ECO:0000256" key="1">
    <source>
        <dbReference type="SAM" id="Coils"/>
    </source>
</evidence>
<dbReference type="InterPro" id="IPR045358">
    <property type="entry name" value="Ty3_capsid"/>
</dbReference>
<dbReference type="EMBL" id="LR721774">
    <property type="protein sequence ID" value="VVV52086.1"/>
    <property type="molecule type" value="Genomic_DNA"/>
</dbReference>
<keyword evidence="1" id="KW-0175">Coiled coil</keyword>
<dbReference type="Gramene" id="NC1G0177980.1">
    <property type="protein sequence ID" value="NC1G0177980.1:cds"/>
    <property type="gene ID" value="NC1G0177980"/>
</dbReference>
<feature type="region of interest" description="Disordered" evidence="2">
    <location>
        <begin position="139"/>
        <end position="159"/>
    </location>
</feature>
<proteinExistence type="predicted"/>
<feature type="domain" description="Ty3 transposon capsid-like protein" evidence="3">
    <location>
        <begin position="154"/>
        <end position="337"/>
    </location>
</feature>
<reference evidence="4" key="1">
    <citation type="submission" date="2019-09" db="EMBL/GenBank/DDBJ databases">
        <authorList>
            <person name="Zhang L."/>
        </authorList>
    </citation>
    <scope>NUCLEOTIDE SEQUENCE</scope>
</reference>